<dbReference type="Proteomes" id="UP000254337">
    <property type="component" value="Chromosome"/>
</dbReference>
<feature type="transmembrane region" description="Helical" evidence="1">
    <location>
        <begin position="180"/>
        <end position="201"/>
    </location>
</feature>
<keyword evidence="3" id="KW-1185">Reference proteome</keyword>
<reference evidence="2 3" key="1">
    <citation type="submission" date="2018-05" db="EMBL/GenBank/DDBJ databases">
        <title>Complete genome sequence of Megasphaera sp. AJH120T, isolated from the ceca of a chicken.</title>
        <authorList>
            <person name="Maki J."/>
            <person name="Looft T."/>
        </authorList>
    </citation>
    <scope>NUCLEOTIDE SEQUENCE [LARGE SCALE GENOMIC DNA]</scope>
    <source>
        <strain evidence="2 3">AJH120</strain>
    </source>
</reference>
<feature type="transmembrane region" description="Helical" evidence="1">
    <location>
        <begin position="9"/>
        <end position="30"/>
    </location>
</feature>
<name>A0A346AXT0_9FIRM</name>
<dbReference type="KEGG" id="meg:DKB62_03300"/>
<proteinExistence type="predicted"/>
<accession>A0A346AXT0</accession>
<sequence length="236" mass="26016">MKIFLLRNLYFILGIIINALGIALITKADLGTSPISSVPYVLCLHFTPTFGQFTFVMNMFFILAQILILRKRFRPIQFLQIGVVALFSVCIDLFMFLLSWVEPTVLILKLAALLAGCLILAFGICIEVAPNVLMVPGEGLVQAIAGTFRWRFGTVKIAFDTTLFLIACSMSFAFSGIGNFVGLGVGTIISMLLVGRFVNLVNIRFAFIHRISALAVLAAWNKRHHASNVSCRPTSH</sequence>
<dbReference type="Pfam" id="PF19700">
    <property type="entry name" value="DUF6198"/>
    <property type="match status" value="1"/>
</dbReference>
<dbReference type="PANTHER" id="PTHR40078:SF1">
    <property type="entry name" value="INTEGRAL MEMBRANE PROTEIN"/>
    <property type="match status" value="1"/>
</dbReference>
<evidence type="ECO:0008006" key="4">
    <source>
        <dbReference type="Google" id="ProtNLM"/>
    </source>
</evidence>
<evidence type="ECO:0000256" key="1">
    <source>
        <dbReference type="SAM" id="Phobius"/>
    </source>
</evidence>
<organism evidence="2 3">
    <name type="scientific">Megasphaera stantonii</name>
    <dbReference type="NCBI Taxonomy" id="2144175"/>
    <lineage>
        <taxon>Bacteria</taxon>
        <taxon>Bacillati</taxon>
        <taxon>Bacillota</taxon>
        <taxon>Negativicutes</taxon>
        <taxon>Veillonellales</taxon>
        <taxon>Veillonellaceae</taxon>
        <taxon>Megasphaera</taxon>
    </lineage>
</organism>
<dbReference type="PANTHER" id="PTHR40078">
    <property type="entry name" value="INTEGRAL MEMBRANE PROTEIN-RELATED"/>
    <property type="match status" value="1"/>
</dbReference>
<dbReference type="EMBL" id="CP029462">
    <property type="protein sequence ID" value="AXL20673.1"/>
    <property type="molecule type" value="Genomic_DNA"/>
</dbReference>
<keyword evidence="1" id="KW-0472">Membrane</keyword>
<feature type="transmembrane region" description="Helical" evidence="1">
    <location>
        <begin position="106"/>
        <end position="126"/>
    </location>
</feature>
<gene>
    <name evidence="2" type="ORF">DKB62_03300</name>
</gene>
<feature type="transmembrane region" description="Helical" evidence="1">
    <location>
        <begin position="81"/>
        <end position="100"/>
    </location>
</feature>
<dbReference type="AlphaFoldDB" id="A0A346AXT0"/>
<dbReference type="RefSeq" id="WP_107196395.1">
    <property type="nucleotide sequence ID" value="NZ_CP029462.1"/>
</dbReference>
<dbReference type="OrthoDB" id="87655at2"/>
<protein>
    <recommendedName>
        <fullName evidence="4">YitT family protein</fullName>
    </recommendedName>
</protein>
<evidence type="ECO:0000313" key="2">
    <source>
        <dbReference type="EMBL" id="AXL20673.1"/>
    </source>
</evidence>
<keyword evidence="1" id="KW-0812">Transmembrane</keyword>
<keyword evidence="1" id="KW-1133">Transmembrane helix</keyword>
<feature type="transmembrane region" description="Helical" evidence="1">
    <location>
        <begin position="50"/>
        <end position="69"/>
    </location>
</feature>
<feature type="transmembrane region" description="Helical" evidence="1">
    <location>
        <begin position="157"/>
        <end position="174"/>
    </location>
</feature>
<evidence type="ECO:0000313" key="3">
    <source>
        <dbReference type="Proteomes" id="UP000254337"/>
    </source>
</evidence>
<dbReference type="InterPro" id="IPR038750">
    <property type="entry name" value="YczE/YyaS-like"/>
</dbReference>